<dbReference type="Proteomes" id="UP001732700">
    <property type="component" value="Chromosome 3C"/>
</dbReference>
<name>A0ACD5VMH9_AVESA</name>
<keyword evidence="2" id="KW-1185">Reference proteome</keyword>
<reference evidence="1" key="2">
    <citation type="submission" date="2025-09" db="UniProtKB">
        <authorList>
            <consortium name="EnsemblPlants"/>
        </authorList>
    </citation>
    <scope>IDENTIFICATION</scope>
</reference>
<sequence>MCASVASDNRFVFCPISSNRQLASNPPPQSSFSVSFMGRKIQGPKNRDIRYTCSPGDVREYLKHLSPQQKDYVRKIGFGSFLSIADFEVDKDLTLWLFRRFNCKTESLEFEGGISIPVRPLVKSVLGIPSGQLQVVECSRAYFDPAVYHRYYVGNIDSGNKAYIGRIQKRSKFIYTAGKQICSETEEKHFCIAFMMAIIAVYLAPNKNSVTCKPFFGAVQQVDKLSQMDWCNFTATYLFEGIKEFKQSNCSPIKVKGCVHILSVIFIDLVKNAGLKIPGGFPRICIVTTLHKELVNSCSPQLRRLEESIYASVLDNISKDKTPKLRKNWSERIGRKRADAGADHFATTVEDTTCNSTDLMETRQRYRSDLYYSRAVRSHKEPEDPIEHGRSIRGASQEKHLVSAELGTAISCPSTLSLAIVEPPELDTSTPSAAHSFFAESASQDDSHTIQQSLTIATNADSTNHHSMWQEHINFPRDGQQLQSNGPSSEPYAAQITEGVEVAPGISLGRNRASSSTMEDGDRSAKKARVEQPSGRVEQAGGGAIVDTSLLNCPLCSRPFKPPVFQCKGGHLACRTCIAELPGIQCQKCEHGGAFDIHNVMMDNIILSAKVKCSHDGCQSYVSYHELDDHQSTCPCAPCFCTKPGCDFVGLPLALLSHLRTLHSWPVHSIEYGKELQLQVPVSEPRYLFVGEQDDCVFLLVMGAVGQSTATAVSVVRLGACSALQPQYMLNILAYLPPAVASRRAHMLLLDMDVESSTRPGEVAVEELSSYLTVPPMYLVGAGASKEVALNIRIDKIMS</sequence>
<reference evidence="1" key="1">
    <citation type="submission" date="2021-05" db="EMBL/GenBank/DDBJ databases">
        <authorList>
            <person name="Scholz U."/>
            <person name="Mascher M."/>
            <person name="Fiebig A."/>
        </authorList>
    </citation>
    <scope>NUCLEOTIDE SEQUENCE [LARGE SCALE GENOMIC DNA]</scope>
</reference>
<dbReference type="EnsemblPlants" id="AVESA.00010b.r2.3CG0455770.1">
    <property type="protein sequence ID" value="AVESA.00010b.r2.3CG0455770.1.CDS"/>
    <property type="gene ID" value="AVESA.00010b.r2.3CG0455770"/>
</dbReference>
<evidence type="ECO:0000313" key="2">
    <source>
        <dbReference type="Proteomes" id="UP001732700"/>
    </source>
</evidence>
<protein>
    <submittedName>
        <fullName evidence="1">Uncharacterized protein</fullName>
    </submittedName>
</protein>
<accession>A0ACD5VMH9</accession>
<evidence type="ECO:0000313" key="1">
    <source>
        <dbReference type="EnsemblPlants" id="AVESA.00010b.r2.3CG0455770.1.CDS"/>
    </source>
</evidence>
<proteinExistence type="predicted"/>
<organism evidence="1 2">
    <name type="scientific">Avena sativa</name>
    <name type="common">Oat</name>
    <dbReference type="NCBI Taxonomy" id="4498"/>
    <lineage>
        <taxon>Eukaryota</taxon>
        <taxon>Viridiplantae</taxon>
        <taxon>Streptophyta</taxon>
        <taxon>Embryophyta</taxon>
        <taxon>Tracheophyta</taxon>
        <taxon>Spermatophyta</taxon>
        <taxon>Magnoliopsida</taxon>
        <taxon>Liliopsida</taxon>
        <taxon>Poales</taxon>
        <taxon>Poaceae</taxon>
        <taxon>BOP clade</taxon>
        <taxon>Pooideae</taxon>
        <taxon>Poodae</taxon>
        <taxon>Poeae</taxon>
        <taxon>Poeae Chloroplast Group 1 (Aveneae type)</taxon>
        <taxon>Aveninae</taxon>
        <taxon>Avena</taxon>
    </lineage>
</organism>